<feature type="active site" description="Proton donor" evidence="12">
    <location>
        <position position="213"/>
    </location>
</feature>
<keyword evidence="16" id="KW-1185">Reference proteome</keyword>
<evidence type="ECO:0000256" key="11">
    <source>
        <dbReference type="ARBA" id="ARBA00071545"/>
    </source>
</evidence>
<keyword evidence="8" id="KW-0326">Glycosidase</keyword>
<dbReference type="GO" id="GO:0005975">
    <property type="term" value="P:carbohydrate metabolic process"/>
    <property type="evidence" value="ECO:0007669"/>
    <property type="project" value="InterPro"/>
</dbReference>
<evidence type="ECO:0000256" key="13">
    <source>
        <dbReference type="PIRSR" id="PIRSR606710-2"/>
    </source>
</evidence>
<dbReference type="GO" id="GO:0005524">
    <property type="term" value="F:ATP binding"/>
    <property type="evidence" value="ECO:0007669"/>
    <property type="project" value="UniProtKB-KW"/>
</dbReference>
<feature type="domain" description="Aminoacyl-transfer RNA synthetases class-II family profile" evidence="14">
    <location>
        <begin position="483"/>
        <end position="755"/>
    </location>
</feature>
<dbReference type="OrthoDB" id="10267474at2759"/>
<dbReference type="PANTHER" id="PTHR42753:SF10">
    <property type="entry name" value="PROLINE--TRNA LIGASE, MITOCHONDRIAL-RELATED"/>
    <property type="match status" value="1"/>
</dbReference>
<evidence type="ECO:0000313" key="15">
    <source>
        <dbReference type="EMBL" id="CAG7786206.1"/>
    </source>
</evidence>
<dbReference type="CDD" id="cd18820">
    <property type="entry name" value="GH43_LbAraf43-like"/>
    <property type="match status" value="1"/>
</dbReference>
<feature type="site" description="Important for catalytic activity, responsible for pKa modulation of the active site Glu and correct orientation of both the proton donor and substrate" evidence="13">
    <location>
        <position position="155"/>
    </location>
</feature>
<evidence type="ECO:0000256" key="3">
    <source>
        <dbReference type="ARBA" id="ARBA00022741"/>
    </source>
</evidence>
<evidence type="ECO:0000256" key="4">
    <source>
        <dbReference type="ARBA" id="ARBA00022801"/>
    </source>
</evidence>
<dbReference type="EMBL" id="CAJVCH010312717">
    <property type="protein sequence ID" value="CAG7786206.1"/>
    <property type="molecule type" value="Genomic_DNA"/>
</dbReference>
<evidence type="ECO:0000256" key="2">
    <source>
        <dbReference type="ARBA" id="ARBA00022598"/>
    </source>
</evidence>
<dbReference type="GO" id="GO:0004827">
    <property type="term" value="F:proline-tRNA ligase activity"/>
    <property type="evidence" value="ECO:0007669"/>
    <property type="project" value="UniProtKB-EC"/>
</dbReference>
<dbReference type="GO" id="GO:0004553">
    <property type="term" value="F:hydrolase activity, hydrolyzing O-glycosyl compounds"/>
    <property type="evidence" value="ECO:0007669"/>
    <property type="project" value="InterPro"/>
</dbReference>
<sequence length="936" mass="104914">MECAHGDICTVDTYDKSLNFLLLSLSFGQGRQFRNPILDTYSPDPAVLRFNGSYFMSLSSGNDRTITVLRSPILTDFRNADREVVFDAGSVGLKGLWAPEIHEVEGNIYIYFCLDDGDEAQHRIYVIKADDPNNPLGSYGAPIRMVPHLEDFAIDATVMKHGNGRMYLLWAGIKTGTSILISPLIDPVTVESSYVILRSPTAEWEQIGTPTVEGPFCFYNNSMTYLAFSVGSTWGPDYSMGLMSIPSNKDPMVPSNWWYGINGPIFSRNDDEGVYTTGHATFALSPDGTETWMIYHATNTTEDVINHRNARLEKIDWDESGPVFPRPHGYNSSMALLLSPCNLQSIWISNSVITPGCFNKTCKVAALSPEVRNRSFLLVSSAFTYVQALWIALNVIEWALAVVFSQCFQSPQWLVRSSHSMSSLFRPVYGISAKSKNMKSKNSENPELLSNSQTLMIENGLMRPSSTSGSFTLLPVTMKSMKKLVDIIDQVLSQYSCQKIQMPTITAAGLWKTSGRLDECGKEIMTVTDRHSKKLILSPTHEEAMCEILGDYPWSYRNLPMRLYQITSKFRDEMKPRFGLLRTREFIMKDLYSFDVDENAALETYEAINEAYKRIFDLIGVEYLKVEGTTGMIGGSLSHEYHLLANIGEDKLVTCNACNFAFNVEILNAVESSQEDSKSHDCPKCKSTNTKKHLGIEVGHTFLLGTKYTKSFKNVYLNAEGKSELMRMGCYGIGVTRLLAGVIEVLCVDNQIRWPAALAPYQIAIIPPKSGSKEEPIGKPLAEDLVRYSDVLFPNDVILDDRTELTIGKRLMDLKKLGIPYAIVFGKGVTESIPLIEVLNVNTGDLQKISATQSSQECPFVEELLQYLIDVAVMSFKTPLEVHQEITDYVIEREFHPQFYIVIVIAAWIDEVSAEVQTEVVPVCSVFQHLVHITYR</sequence>
<name>A0A8J2P349_9HEXA</name>
<dbReference type="InterPro" id="IPR050062">
    <property type="entry name" value="Pro-tRNA_synthetase"/>
</dbReference>
<keyword evidence="4" id="KW-0378">Hydrolase</keyword>
<evidence type="ECO:0000256" key="7">
    <source>
        <dbReference type="ARBA" id="ARBA00023146"/>
    </source>
</evidence>
<organism evidence="15 16">
    <name type="scientific">Allacma fusca</name>
    <dbReference type="NCBI Taxonomy" id="39272"/>
    <lineage>
        <taxon>Eukaryota</taxon>
        <taxon>Metazoa</taxon>
        <taxon>Ecdysozoa</taxon>
        <taxon>Arthropoda</taxon>
        <taxon>Hexapoda</taxon>
        <taxon>Collembola</taxon>
        <taxon>Symphypleona</taxon>
        <taxon>Sminthuridae</taxon>
        <taxon>Allacma</taxon>
    </lineage>
</organism>
<keyword evidence="7" id="KW-0030">Aminoacyl-tRNA synthetase</keyword>
<reference evidence="15" key="1">
    <citation type="submission" date="2021-06" db="EMBL/GenBank/DDBJ databases">
        <authorList>
            <person name="Hodson N. C."/>
            <person name="Mongue J. A."/>
            <person name="Jaron S. K."/>
        </authorList>
    </citation>
    <scope>NUCLEOTIDE SEQUENCE</scope>
</reference>
<proteinExistence type="predicted"/>
<keyword evidence="5" id="KW-0067">ATP-binding</keyword>
<dbReference type="CDD" id="cd00779">
    <property type="entry name" value="ProRS_core_prok"/>
    <property type="match status" value="1"/>
</dbReference>
<dbReference type="EC" id="6.1.1.15" evidence="1"/>
<feature type="active site" description="Proton acceptor" evidence="12">
    <location>
        <position position="44"/>
    </location>
</feature>
<dbReference type="AlphaFoldDB" id="A0A8J2P349"/>
<evidence type="ECO:0000259" key="14">
    <source>
        <dbReference type="PROSITE" id="PS50862"/>
    </source>
</evidence>
<keyword evidence="6" id="KW-0648">Protein biosynthesis</keyword>
<evidence type="ECO:0000256" key="1">
    <source>
        <dbReference type="ARBA" id="ARBA00012831"/>
    </source>
</evidence>
<evidence type="ECO:0000256" key="12">
    <source>
        <dbReference type="PIRSR" id="PIRSR606710-1"/>
    </source>
</evidence>
<keyword evidence="3" id="KW-0547">Nucleotide-binding</keyword>
<dbReference type="PROSITE" id="PS50862">
    <property type="entry name" value="AA_TRNA_LIGASE_II"/>
    <property type="match status" value="1"/>
</dbReference>
<gene>
    <name evidence="15" type="ORF">AFUS01_LOCUS24783</name>
</gene>
<evidence type="ECO:0000256" key="6">
    <source>
        <dbReference type="ARBA" id="ARBA00022917"/>
    </source>
</evidence>
<evidence type="ECO:0000256" key="9">
    <source>
        <dbReference type="ARBA" id="ARBA00029731"/>
    </source>
</evidence>
<keyword evidence="2" id="KW-0436">Ligase</keyword>
<dbReference type="GO" id="GO:0006433">
    <property type="term" value="P:prolyl-tRNA aminoacylation"/>
    <property type="evidence" value="ECO:0007669"/>
    <property type="project" value="TreeGrafter"/>
</dbReference>
<dbReference type="Pfam" id="PF00587">
    <property type="entry name" value="tRNA-synt_2b"/>
    <property type="match status" value="1"/>
</dbReference>
<dbReference type="InterPro" id="IPR006710">
    <property type="entry name" value="Glyco_hydro_43"/>
</dbReference>
<dbReference type="GO" id="GO:0005739">
    <property type="term" value="C:mitochondrion"/>
    <property type="evidence" value="ECO:0007669"/>
    <property type="project" value="TreeGrafter"/>
</dbReference>
<dbReference type="InterPro" id="IPR006195">
    <property type="entry name" value="aa-tRNA-synth_II"/>
</dbReference>
<evidence type="ECO:0000313" key="16">
    <source>
        <dbReference type="Proteomes" id="UP000708208"/>
    </source>
</evidence>
<dbReference type="InterPro" id="IPR002314">
    <property type="entry name" value="aa-tRNA-synt_IIb"/>
</dbReference>
<accession>A0A8J2P349</accession>
<protein>
    <recommendedName>
        <fullName evidence="11">Probable proline--tRNA ligase, mitochondrial</fullName>
        <ecNumber evidence="1">6.1.1.15</ecNumber>
    </recommendedName>
    <alternativeName>
        <fullName evidence="9">Prolyl-tRNA synthetase</fullName>
    </alternativeName>
</protein>
<comment type="catalytic activity">
    <reaction evidence="10">
        <text>tRNA(Pro) + L-proline + ATP = L-prolyl-tRNA(Pro) + AMP + diphosphate</text>
        <dbReference type="Rhea" id="RHEA:14305"/>
        <dbReference type="Rhea" id="RHEA-COMP:9700"/>
        <dbReference type="Rhea" id="RHEA-COMP:9702"/>
        <dbReference type="ChEBI" id="CHEBI:30616"/>
        <dbReference type="ChEBI" id="CHEBI:33019"/>
        <dbReference type="ChEBI" id="CHEBI:60039"/>
        <dbReference type="ChEBI" id="CHEBI:78442"/>
        <dbReference type="ChEBI" id="CHEBI:78532"/>
        <dbReference type="ChEBI" id="CHEBI:456215"/>
        <dbReference type="EC" id="6.1.1.15"/>
    </reaction>
</comment>
<evidence type="ECO:0000256" key="10">
    <source>
        <dbReference type="ARBA" id="ARBA00047671"/>
    </source>
</evidence>
<dbReference type="Pfam" id="PF04616">
    <property type="entry name" value="Glyco_hydro_43"/>
    <property type="match status" value="1"/>
</dbReference>
<evidence type="ECO:0000256" key="8">
    <source>
        <dbReference type="ARBA" id="ARBA00023295"/>
    </source>
</evidence>
<evidence type="ECO:0000256" key="5">
    <source>
        <dbReference type="ARBA" id="ARBA00022840"/>
    </source>
</evidence>
<dbReference type="FunFam" id="3.30.930.10:FF:000042">
    <property type="entry name" value="probable proline--tRNA ligase, mitochondrial"/>
    <property type="match status" value="1"/>
</dbReference>
<dbReference type="Proteomes" id="UP000708208">
    <property type="component" value="Unassembled WGS sequence"/>
</dbReference>
<dbReference type="InterPro" id="IPR033730">
    <property type="entry name" value="ProRS_core_prok"/>
</dbReference>
<dbReference type="PANTHER" id="PTHR42753">
    <property type="entry name" value="MITOCHONDRIAL RIBOSOME PROTEIN L39/PROLYL-TRNA LIGASE FAMILY MEMBER"/>
    <property type="match status" value="1"/>
</dbReference>
<comment type="caution">
    <text evidence="15">The sequence shown here is derived from an EMBL/GenBank/DDBJ whole genome shotgun (WGS) entry which is preliminary data.</text>
</comment>